<reference evidence="2" key="1">
    <citation type="journal article" date="2019" name="Int. J. Syst. Evol. Microbiol.">
        <title>The Global Catalogue of Microorganisms (GCM) 10K type strain sequencing project: providing services to taxonomists for standard genome sequencing and annotation.</title>
        <authorList>
            <consortium name="The Broad Institute Genomics Platform"/>
            <consortium name="The Broad Institute Genome Sequencing Center for Infectious Disease"/>
            <person name="Wu L."/>
            <person name="Ma J."/>
        </authorList>
    </citation>
    <scope>NUCLEOTIDE SEQUENCE [LARGE SCALE GENOMIC DNA]</scope>
    <source>
        <strain evidence="2">KCTC 52416</strain>
    </source>
</reference>
<sequence length="136" mass="14515">MPENIDSPTFNLKRKIICGGSPPGTTVLTLPAMKTKIAISGNGAGGHRPAHPLPDRSGTAARGLATCLLSAGYQPGVCSTLTAGRQHPDSQLTRLCCGEVWRWVRGVCRRCTAANCRFSGVLEWPNQRNAGLGFIW</sequence>
<dbReference type="EMBL" id="JBHRTA010000037">
    <property type="protein sequence ID" value="MFC3198305.1"/>
    <property type="molecule type" value="Genomic_DNA"/>
</dbReference>
<proteinExistence type="predicted"/>
<evidence type="ECO:0000313" key="1">
    <source>
        <dbReference type="EMBL" id="MFC3198305.1"/>
    </source>
</evidence>
<protein>
    <submittedName>
        <fullName evidence="1">Uncharacterized protein</fullName>
    </submittedName>
</protein>
<dbReference type="Proteomes" id="UP001595526">
    <property type="component" value="Unassembled WGS sequence"/>
</dbReference>
<evidence type="ECO:0000313" key="2">
    <source>
        <dbReference type="Proteomes" id="UP001595526"/>
    </source>
</evidence>
<gene>
    <name evidence="1" type="ORF">ACFOET_11840</name>
</gene>
<keyword evidence="2" id="KW-1185">Reference proteome</keyword>
<organism evidence="1 2">
    <name type="scientific">Parapedobacter deserti</name>
    <dbReference type="NCBI Taxonomy" id="1912957"/>
    <lineage>
        <taxon>Bacteria</taxon>
        <taxon>Pseudomonadati</taxon>
        <taxon>Bacteroidota</taxon>
        <taxon>Sphingobacteriia</taxon>
        <taxon>Sphingobacteriales</taxon>
        <taxon>Sphingobacteriaceae</taxon>
        <taxon>Parapedobacter</taxon>
    </lineage>
</organism>
<name>A0ABV7JJQ5_9SPHI</name>
<comment type="caution">
    <text evidence="1">The sequence shown here is derived from an EMBL/GenBank/DDBJ whole genome shotgun (WGS) entry which is preliminary data.</text>
</comment>
<accession>A0ABV7JJQ5</accession>
<dbReference type="RefSeq" id="WP_379022833.1">
    <property type="nucleotide sequence ID" value="NZ_JBHRTA010000037.1"/>
</dbReference>